<dbReference type="SUPFAM" id="SSF143800">
    <property type="entry name" value="L28p-like"/>
    <property type="match status" value="1"/>
</dbReference>
<proteinExistence type="inferred from homology"/>
<dbReference type="NCBIfam" id="NF000612">
    <property type="entry name" value="PRK00019.1"/>
    <property type="match status" value="1"/>
</dbReference>
<dbReference type="GO" id="GO:0005840">
    <property type="term" value="C:ribosome"/>
    <property type="evidence" value="ECO:0007669"/>
    <property type="project" value="UniProtKB-KW"/>
</dbReference>
<dbReference type="AlphaFoldDB" id="A0A0G0MKF5"/>
<gene>
    <name evidence="5" type="ORF">UT30_C0006G0018</name>
</gene>
<feature type="region of interest" description="Disordered" evidence="4">
    <location>
        <begin position="63"/>
        <end position="97"/>
    </location>
</feature>
<dbReference type="Pfam" id="PF01197">
    <property type="entry name" value="Ribosomal_L31"/>
    <property type="match status" value="1"/>
</dbReference>
<dbReference type="PANTHER" id="PTHR33280:SF1">
    <property type="entry name" value="LARGE RIBOSOMAL SUBUNIT PROTEIN BL31C"/>
    <property type="match status" value="1"/>
</dbReference>
<dbReference type="EMBL" id="LBWG01000006">
    <property type="protein sequence ID" value="KKR04524.1"/>
    <property type="molecule type" value="Genomic_DNA"/>
</dbReference>
<comment type="similarity">
    <text evidence="3">Belongs to the bacterial ribosomal protein bL31 family.</text>
</comment>
<dbReference type="GO" id="GO:1990904">
    <property type="term" value="C:ribonucleoprotein complex"/>
    <property type="evidence" value="ECO:0007669"/>
    <property type="project" value="UniProtKB-KW"/>
</dbReference>
<protein>
    <recommendedName>
        <fullName evidence="3">50S ribosomal protein L31</fullName>
    </recommendedName>
</protein>
<dbReference type="PANTHER" id="PTHR33280">
    <property type="entry name" value="50S RIBOSOMAL PROTEIN L31, CHLOROPLASTIC"/>
    <property type="match status" value="1"/>
</dbReference>
<reference evidence="5 6" key="1">
    <citation type="journal article" date="2015" name="Nature">
        <title>rRNA introns, odd ribosomes, and small enigmatic genomes across a large radiation of phyla.</title>
        <authorList>
            <person name="Brown C.T."/>
            <person name="Hug L.A."/>
            <person name="Thomas B.C."/>
            <person name="Sharon I."/>
            <person name="Castelle C.J."/>
            <person name="Singh A."/>
            <person name="Wilkins M.J."/>
            <person name="Williams K.H."/>
            <person name="Banfield J.F."/>
        </authorList>
    </citation>
    <scope>NUCLEOTIDE SEQUENCE [LARGE SCALE GENOMIC DNA]</scope>
</reference>
<dbReference type="PRINTS" id="PR01249">
    <property type="entry name" value="RIBOSOMALL31"/>
</dbReference>
<evidence type="ECO:0000256" key="4">
    <source>
        <dbReference type="SAM" id="MobiDB-lite"/>
    </source>
</evidence>
<dbReference type="InterPro" id="IPR034704">
    <property type="entry name" value="Ribosomal_bL28/bL31-like_sf"/>
</dbReference>
<dbReference type="Proteomes" id="UP000033935">
    <property type="component" value="Unassembled WGS sequence"/>
</dbReference>
<dbReference type="GO" id="GO:0003735">
    <property type="term" value="F:structural constituent of ribosome"/>
    <property type="evidence" value="ECO:0007669"/>
    <property type="project" value="InterPro"/>
</dbReference>
<accession>A0A0G0MKF5</accession>
<evidence type="ECO:0000313" key="6">
    <source>
        <dbReference type="Proteomes" id="UP000033935"/>
    </source>
</evidence>
<organism evidence="5 6">
    <name type="scientific">Candidatus Uhrbacteria bacterium GW2011_GWF2_39_13</name>
    <dbReference type="NCBI Taxonomy" id="1618995"/>
    <lineage>
        <taxon>Bacteria</taxon>
        <taxon>Candidatus Uhriibacteriota</taxon>
    </lineage>
</organism>
<keyword evidence="2 3" id="KW-0687">Ribonucleoprotein</keyword>
<evidence type="ECO:0000256" key="2">
    <source>
        <dbReference type="ARBA" id="ARBA00023274"/>
    </source>
</evidence>
<dbReference type="NCBIfam" id="TIGR00105">
    <property type="entry name" value="L31"/>
    <property type="match status" value="1"/>
</dbReference>
<dbReference type="Gene3D" id="4.10.830.30">
    <property type="entry name" value="Ribosomal protein L31"/>
    <property type="match status" value="1"/>
</dbReference>
<feature type="compositionally biased region" description="Basic residues" evidence="4">
    <location>
        <begin position="74"/>
        <end position="86"/>
    </location>
</feature>
<evidence type="ECO:0000313" key="5">
    <source>
        <dbReference type="EMBL" id="KKR04524.1"/>
    </source>
</evidence>
<sequence length="97" mass="10972">MKKGIHPNYTPNATITCACGEIYTIGSTNDSIQTELCAKCHPFYTGKQKILDTARRVEKFQERLTQKTTNASGKKAKAQKRHAQKVTKREDKEKIES</sequence>
<feature type="compositionally biased region" description="Basic and acidic residues" evidence="4">
    <location>
        <begin position="87"/>
        <end position="97"/>
    </location>
</feature>
<dbReference type="PATRIC" id="fig|1618995.3.peg.330"/>
<dbReference type="InterPro" id="IPR002150">
    <property type="entry name" value="Ribosomal_bL31"/>
</dbReference>
<dbReference type="PROSITE" id="PS51257">
    <property type="entry name" value="PROKAR_LIPOPROTEIN"/>
    <property type="match status" value="1"/>
</dbReference>
<evidence type="ECO:0000256" key="3">
    <source>
        <dbReference type="RuleBase" id="RU000564"/>
    </source>
</evidence>
<comment type="caution">
    <text evidence="5">The sequence shown here is derived from an EMBL/GenBank/DDBJ whole genome shotgun (WGS) entry which is preliminary data.</text>
</comment>
<keyword evidence="1 3" id="KW-0689">Ribosomal protein</keyword>
<dbReference type="InterPro" id="IPR042105">
    <property type="entry name" value="Ribosomal_bL31_sf"/>
</dbReference>
<dbReference type="GO" id="GO:0006412">
    <property type="term" value="P:translation"/>
    <property type="evidence" value="ECO:0007669"/>
    <property type="project" value="InterPro"/>
</dbReference>
<evidence type="ECO:0000256" key="1">
    <source>
        <dbReference type="ARBA" id="ARBA00022980"/>
    </source>
</evidence>
<name>A0A0G0MKF5_9BACT</name>